<reference evidence="4" key="1">
    <citation type="submission" date="2017-02" db="UniProtKB">
        <authorList>
            <consortium name="WormBaseParasite"/>
        </authorList>
    </citation>
    <scope>IDENTIFICATION</scope>
</reference>
<keyword evidence="1" id="KW-0812">Transmembrane</keyword>
<evidence type="ECO:0000313" key="2">
    <source>
        <dbReference type="EMBL" id="VDK48354.1"/>
    </source>
</evidence>
<accession>A0A0M3JYD5</accession>
<dbReference type="Proteomes" id="UP000267096">
    <property type="component" value="Unassembled WGS sequence"/>
</dbReference>
<dbReference type="EMBL" id="UYRR01031267">
    <property type="protein sequence ID" value="VDK48354.1"/>
    <property type="molecule type" value="Genomic_DNA"/>
</dbReference>
<organism evidence="4">
    <name type="scientific">Anisakis simplex</name>
    <name type="common">Herring worm</name>
    <dbReference type="NCBI Taxonomy" id="6269"/>
    <lineage>
        <taxon>Eukaryota</taxon>
        <taxon>Metazoa</taxon>
        <taxon>Ecdysozoa</taxon>
        <taxon>Nematoda</taxon>
        <taxon>Chromadorea</taxon>
        <taxon>Rhabditida</taxon>
        <taxon>Spirurina</taxon>
        <taxon>Ascaridomorpha</taxon>
        <taxon>Ascaridoidea</taxon>
        <taxon>Anisakidae</taxon>
        <taxon>Anisakis</taxon>
        <taxon>Anisakis simplex complex</taxon>
    </lineage>
</organism>
<reference evidence="2 3" key="2">
    <citation type="submission" date="2018-11" db="EMBL/GenBank/DDBJ databases">
        <authorList>
            <consortium name="Pathogen Informatics"/>
        </authorList>
    </citation>
    <scope>NUCLEOTIDE SEQUENCE [LARGE SCALE GENOMIC DNA]</scope>
</reference>
<keyword evidence="1" id="KW-1133">Transmembrane helix</keyword>
<keyword evidence="3" id="KW-1185">Reference proteome</keyword>
<keyword evidence="1" id="KW-0472">Membrane</keyword>
<dbReference type="OrthoDB" id="5873957at2759"/>
<gene>
    <name evidence="2" type="ORF">ASIM_LOCUS12877</name>
</gene>
<feature type="transmembrane region" description="Helical" evidence="1">
    <location>
        <begin position="30"/>
        <end position="51"/>
    </location>
</feature>
<name>A0A0M3JYD5_ANISI</name>
<proteinExistence type="predicted"/>
<evidence type="ECO:0000313" key="3">
    <source>
        <dbReference type="Proteomes" id="UP000267096"/>
    </source>
</evidence>
<sequence length="93" mass="10124">MDYHMPAATLDFSNHDEEFGVGGGAPVDSFLFALVVPIAGFFAFIAAVRPVTPTSESFRRNSAQAQYKLLIQSKYEAHYGLGVPFAYCSGEDL</sequence>
<evidence type="ECO:0000313" key="4">
    <source>
        <dbReference type="WBParaSite" id="ASIM_0001344901-mRNA-1"/>
    </source>
</evidence>
<dbReference type="WBParaSite" id="ASIM_0001344901-mRNA-1">
    <property type="protein sequence ID" value="ASIM_0001344901-mRNA-1"/>
    <property type="gene ID" value="ASIM_0001344901"/>
</dbReference>
<dbReference type="AlphaFoldDB" id="A0A0M3JYD5"/>
<protein>
    <submittedName>
        <fullName evidence="4">Transmembrane protein</fullName>
    </submittedName>
</protein>
<evidence type="ECO:0000256" key="1">
    <source>
        <dbReference type="SAM" id="Phobius"/>
    </source>
</evidence>